<evidence type="ECO:0000256" key="1">
    <source>
        <dbReference type="SAM" id="MobiDB-lite"/>
    </source>
</evidence>
<sequence>MGVFAFFSYSARSVEVSTASIEQKATDEAQIPESFKPNNAALEPAATVAKAEMLDTPNATVATKEKDSSLAASASKISQAIPKIVVSKPSKTDSVLRDTDSVSKSPASKPHPQANVRRFSLRVFSLSARSPTEQHKPALSTVHEHEKKFNAAAAFAKRAKPRFSFSKKRAQESALIARSLIVGPSGASTKVTRANAKPQLNKLKSQLVTPKSANKVIAQLRALPISDDLAHGKVESADAATHLGHAHGPIHAVCLEYSDAEEDKLHFAPLNETVVEGKRSMSYVGGSASVEQVTLMFSEMNVVDLVRTPDLGLGQPGDGKGILAGAVPTAETVLKGVKEITPQLMALGYATGRTVAPNHAGTSAR</sequence>
<proteinExistence type="predicted"/>
<dbReference type="Proteomes" id="UP000775547">
    <property type="component" value="Unassembled WGS sequence"/>
</dbReference>
<dbReference type="AlphaFoldDB" id="A0A9P7G801"/>
<organism evidence="2 3">
    <name type="scientific">Asterophora parasitica</name>
    <dbReference type="NCBI Taxonomy" id="117018"/>
    <lineage>
        <taxon>Eukaryota</taxon>
        <taxon>Fungi</taxon>
        <taxon>Dikarya</taxon>
        <taxon>Basidiomycota</taxon>
        <taxon>Agaricomycotina</taxon>
        <taxon>Agaricomycetes</taxon>
        <taxon>Agaricomycetidae</taxon>
        <taxon>Agaricales</taxon>
        <taxon>Tricholomatineae</taxon>
        <taxon>Lyophyllaceae</taxon>
        <taxon>Asterophora</taxon>
    </lineage>
</organism>
<reference evidence="2" key="2">
    <citation type="submission" date="2021-10" db="EMBL/GenBank/DDBJ databases">
        <title>Phylogenomics reveals ancestral predisposition of the termite-cultivated fungus Termitomyces towards a domesticated lifestyle.</title>
        <authorList>
            <person name="Auxier B."/>
            <person name="Grum-Grzhimaylo A."/>
            <person name="Cardenas M.E."/>
            <person name="Lodge J.D."/>
            <person name="Laessoe T."/>
            <person name="Pedersen O."/>
            <person name="Smith M.E."/>
            <person name="Kuyper T.W."/>
            <person name="Franco-Molano E.A."/>
            <person name="Baroni T.J."/>
            <person name="Aanen D.K."/>
        </authorList>
    </citation>
    <scope>NUCLEOTIDE SEQUENCE</scope>
    <source>
        <strain evidence="2">AP01</strain>
        <tissue evidence="2">Mycelium</tissue>
    </source>
</reference>
<accession>A0A9P7G801</accession>
<feature type="region of interest" description="Disordered" evidence="1">
    <location>
        <begin position="92"/>
        <end position="114"/>
    </location>
</feature>
<evidence type="ECO:0000313" key="2">
    <source>
        <dbReference type="EMBL" id="KAG5645203.1"/>
    </source>
</evidence>
<evidence type="ECO:0000313" key="3">
    <source>
        <dbReference type="Proteomes" id="UP000775547"/>
    </source>
</evidence>
<protein>
    <submittedName>
        <fullName evidence="2">Uncharacterized protein</fullName>
    </submittedName>
</protein>
<dbReference type="EMBL" id="JABCKV010000046">
    <property type="protein sequence ID" value="KAG5645203.1"/>
    <property type="molecule type" value="Genomic_DNA"/>
</dbReference>
<gene>
    <name evidence="2" type="ORF">DXG03_006721</name>
</gene>
<name>A0A9P7G801_9AGAR</name>
<feature type="compositionally biased region" description="Basic and acidic residues" evidence="1">
    <location>
        <begin position="92"/>
        <end position="101"/>
    </location>
</feature>
<reference evidence="2" key="1">
    <citation type="submission" date="2020-07" db="EMBL/GenBank/DDBJ databases">
        <authorList>
            <person name="Nieuwenhuis M."/>
            <person name="Van De Peppel L.J.J."/>
        </authorList>
    </citation>
    <scope>NUCLEOTIDE SEQUENCE</scope>
    <source>
        <strain evidence="2">AP01</strain>
        <tissue evidence="2">Mycelium</tissue>
    </source>
</reference>
<comment type="caution">
    <text evidence="2">The sequence shown here is derived from an EMBL/GenBank/DDBJ whole genome shotgun (WGS) entry which is preliminary data.</text>
</comment>
<dbReference type="OrthoDB" id="2434934at2759"/>
<keyword evidence="3" id="KW-1185">Reference proteome</keyword>